<evidence type="ECO:0000256" key="1">
    <source>
        <dbReference type="SAM" id="MobiDB-lite"/>
    </source>
</evidence>
<feature type="compositionally biased region" description="Basic residues" evidence="1">
    <location>
        <begin position="152"/>
        <end position="162"/>
    </location>
</feature>
<feature type="compositionally biased region" description="Polar residues" evidence="1">
    <location>
        <begin position="475"/>
        <end position="491"/>
    </location>
</feature>
<feature type="region of interest" description="Disordered" evidence="1">
    <location>
        <begin position="385"/>
        <end position="495"/>
    </location>
</feature>
<name>A0A4S8RCE9_9HELO</name>
<keyword evidence="3" id="KW-1185">Reference proteome</keyword>
<dbReference type="OrthoDB" id="3563614at2759"/>
<accession>A0A4S8RCE9</accession>
<feature type="compositionally biased region" description="Acidic residues" evidence="1">
    <location>
        <begin position="386"/>
        <end position="407"/>
    </location>
</feature>
<feature type="compositionally biased region" description="Polar residues" evidence="1">
    <location>
        <begin position="248"/>
        <end position="277"/>
    </location>
</feature>
<feature type="compositionally biased region" description="Basic residues" evidence="1">
    <location>
        <begin position="226"/>
        <end position="240"/>
    </location>
</feature>
<evidence type="ECO:0000313" key="3">
    <source>
        <dbReference type="Proteomes" id="UP000308671"/>
    </source>
</evidence>
<feature type="region of interest" description="Disordered" evidence="1">
    <location>
        <begin position="1"/>
        <end position="315"/>
    </location>
</feature>
<organism evidence="2 3">
    <name type="scientific">Botrytis galanthina</name>
    <dbReference type="NCBI Taxonomy" id="278940"/>
    <lineage>
        <taxon>Eukaryota</taxon>
        <taxon>Fungi</taxon>
        <taxon>Dikarya</taxon>
        <taxon>Ascomycota</taxon>
        <taxon>Pezizomycotina</taxon>
        <taxon>Leotiomycetes</taxon>
        <taxon>Helotiales</taxon>
        <taxon>Sclerotiniaceae</taxon>
        <taxon>Botrytis</taxon>
    </lineage>
</organism>
<feature type="compositionally biased region" description="Low complexity" evidence="1">
    <location>
        <begin position="187"/>
        <end position="211"/>
    </location>
</feature>
<comment type="caution">
    <text evidence="2">The sequence shown here is derived from an EMBL/GenBank/DDBJ whole genome shotgun (WGS) entry which is preliminary data.</text>
</comment>
<dbReference type="AlphaFoldDB" id="A0A4S8RCE9"/>
<sequence length="762" mass="83151">MPKTKAALKSAQNVQQKQKQKLKTEQKSKMMTTPAGRNGKPKASLDSTKSNASTGSGVPDSRNDAESTPAPKPIYPKPLVIWHKNPHKKRRPTTTSVERDAESTSNSDSKPTPTLKTKTVLTPVGENAKPSSGLHPQKPAPKPTYPKPVVIWHHKPHRKRSSKITSLKKDVESATNPISSPSPTPTPTLKTTAKSTPARRTTQPSPETSKPTPKPTYPKPVVIWHKNPHKKRSSKTTKSKKNIESTTNPISSPNQQTDVDTTPARRTTQPSPETLTPNPKPTYPKPLVIWHKNPHRKRRSTAKNLKKDVKSTTDQTPLLKQGLIANPVRGNVQSKASPEITKSKSTPKVTRNLKVNGERRPKIAELKKNIGIANANTAARIVIEISDSDSDSDDDDDDDDDDFDADANEVRDSDSDSDDEDDEAGDVDIDEDGNEDMDIDQDVDVDEDVEVDEDIDIDEDVDIDANSDEDIDVDASTTPQSLPMHSPTLDTTPDKVLTPDINSAPASPYVADLDPMPWMPETEPEPAPALDPGLENSEVDATSNIMELIPDFTAGLASPYLGDLDLMPWMPEVEDVPVWGLESLLAGDGNVYADANANATSQFIPMHTPTLDMTSNIMGSIPDFAAGLVSPYRGDPMLSVPEAELELASGLGNSLAGDGALLSEDMYLNMPMDMDMDMKLPLDVDANMDMGMDGYMNLDANTEINTSPSQTSWTGMFMDPPLTAEERDWDLSNVGIEEIDGLFEEMEKEKGGDVDVEMEMGE</sequence>
<protein>
    <submittedName>
        <fullName evidence="2">Uncharacterized protein</fullName>
    </submittedName>
</protein>
<feature type="compositionally biased region" description="Basic residues" evidence="1">
    <location>
        <begin position="292"/>
        <end position="301"/>
    </location>
</feature>
<feature type="region of interest" description="Disordered" evidence="1">
    <location>
        <begin position="328"/>
        <end position="360"/>
    </location>
</feature>
<feature type="compositionally biased region" description="Acidic residues" evidence="1">
    <location>
        <begin position="415"/>
        <end position="473"/>
    </location>
</feature>
<dbReference type="EMBL" id="PQXL01000014">
    <property type="protein sequence ID" value="THV55081.1"/>
    <property type="molecule type" value="Genomic_DNA"/>
</dbReference>
<gene>
    <name evidence="2" type="ORF">BGAL_0014g00110</name>
</gene>
<evidence type="ECO:0000313" key="2">
    <source>
        <dbReference type="EMBL" id="THV55081.1"/>
    </source>
</evidence>
<dbReference type="Proteomes" id="UP000308671">
    <property type="component" value="Unassembled WGS sequence"/>
</dbReference>
<feature type="compositionally biased region" description="Polar residues" evidence="1">
    <location>
        <begin position="45"/>
        <end position="56"/>
    </location>
</feature>
<feature type="compositionally biased region" description="Low complexity" evidence="1">
    <location>
        <begin position="110"/>
        <end position="124"/>
    </location>
</feature>
<reference evidence="2 3" key="1">
    <citation type="submission" date="2017-12" db="EMBL/GenBank/DDBJ databases">
        <title>Comparative genomics of Botrytis spp.</title>
        <authorList>
            <person name="Valero-Jimenez C.A."/>
            <person name="Tapia P."/>
            <person name="Veloso J."/>
            <person name="Silva-Moreno E."/>
            <person name="Staats M."/>
            <person name="Valdes J.H."/>
            <person name="Van Kan J.A.L."/>
        </authorList>
    </citation>
    <scope>NUCLEOTIDE SEQUENCE [LARGE SCALE GENOMIC DNA]</scope>
    <source>
        <strain evidence="2 3">MUCL435</strain>
    </source>
</reference>
<proteinExistence type="predicted"/>